<evidence type="ECO:0000256" key="8">
    <source>
        <dbReference type="SAM" id="SignalP"/>
    </source>
</evidence>
<keyword evidence="7" id="KW-0624">Polysaccharide degradation</keyword>
<feature type="signal peptide" evidence="8">
    <location>
        <begin position="1"/>
        <end position="39"/>
    </location>
</feature>
<evidence type="ECO:0000256" key="2">
    <source>
        <dbReference type="ARBA" id="ARBA00009209"/>
    </source>
</evidence>
<dbReference type="PRINTS" id="PR00735">
    <property type="entry name" value="GLHYDRLASE8"/>
</dbReference>
<dbReference type="NCBIfam" id="NF008305">
    <property type="entry name" value="PRK11097.1"/>
    <property type="match status" value="1"/>
</dbReference>
<dbReference type="GO" id="GO:0008810">
    <property type="term" value="F:cellulase activity"/>
    <property type="evidence" value="ECO:0007669"/>
    <property type="project" value="UniProtKB-EC"/>
</dbReference>
<comment type="caution">
    <text evidence="9">The sequence shown here is derived from an EMBL/GenBank/DDBJ whole genome shotgun (WGS) entry which is preliminary data.</text>
</comment>
<comment type="similarity">
    <text evidence="2">Belongs to the glycosyl hydrolase 8 (cellulase D) family.</text>
</comment>
<feature type="chain" id="PRO_5045094393" description="cellulase" evidence="8">
    <location>
        <begin position="40"/>
        <end position="420"/>
    </location>
</feature>
<dbReference type="Gene3D" id="1.50.10.10">
    <property type="match status" value="1"/>
</dbReference>
<evidence type="ECO:0000313" key="10">
    <source>
        <dbReference type="Proteomes" id="UP000776983"/>
    </source>
</evidence>
<sequence length="420" mass="46975">MFGRRTHSYAYRPGCSQPGRRRLMTAALCALPLSGQSWATANTVDKACQVAVKWPQWQVFVDHFLQADGRVLDASTSKQHSSSEGQSYGMFFALVANDRQTFERMWRWTVDNLAQGDIGKHLPAWIWGRDEQGNWGVMDDNSASDAELWFIYALLEAGRRWRRDDYLRDARALLAKVEAEEVTELPGLGKMLLPGPKHFALPDNIWRLNPSYLPMPVLRRLAEESPQGPWREIAGNTVTMLKAISPFGYAADWVCYQAGEVENTGRFIVDPEKGDIGSYDAIRVYLWAGLTSAADPYARTLLQVMYGMSTAVATTGAPPEIVHTLTGQTVNTGPAGFSAALVPYLHARSEPSLMQAQYQRATALWQSGLRLSQENSQQPAYYDHVLSLFCTGWQQGHYQFQASGSLQLSWDESCPHATTR</sequence>
<dbReference type="InterPro" id="IPR008928">
    <property type="entry name" value="6-hairpin_glycosidase_sf"/>
</dbReference>
<dbReference type="EC" id="3.2.1.4" evidence="3"/>
<protein>
    <recommendedName>
        <fullName evidence="3">cellulase</fullName>
        <ecNumber evidence="3">3.2.1.4</ecNumber>
    </recommendedName>
</protein>
<name>A0ABS8CES4_9BURK</name>
<proteinExistence type="inferred from homology"/>
<comment type="catalytic activity">
    <reaction evidence="1">
        <text>Endohydrolysis of (1-&gt;4)-beta-D-glucosidic linkages in cellulose, lichenin and cereal beta-D-glucans.</text>
        <dbReference type="EC" id="3.2.1.4"/>
    </reaction>
</comment>
<keyword evidence="5" id="KW-0136">Cellulose degradation</keyword>
<keyword evidence="8" id="KW-0732">Signal</keyword>
<dbReference type="Proteomes" id="UP000776983">
    <property type="component" value="Unassembled WGS sequence"/>
</dbReference>
<evidence type="ECO:0000256" key="7">
    <source>
        <dbReference type="ARBA" id="ARBA00023326"/>
    </source>
</evidence>
<gene>
    <name evidence="9" type="primary">bcsZ</name>
    <name evidence="9" type="ORF">H0484_12365</name>
</gene>
<evidence type="ECO:0000313" key="9">
    <source>
        <dbReference type="EMBL" id="MCB5364540.1"/>
    </source>
</evidence>
<organism evidence="9 10">
    <name type="scientific">Mesopusillimonas faecipullorum</name>
    <dbReference type="NCBI Taxonomy" id="2755040"/>
    <lineage>
        <taxon>Bacteria</taxon>
        <taxon>Pseudomonadati</taxon>
        <taxon>Pseudomonadota</taxon>
        <taxon>Betaproteobacteria</taxon>
        <taxon>Burkholderiales</taxon>
        <taxon>Alcaligenaceae</taxon>
        <taxon>Mesopusillimonas</taxon>
    </lineage>
</organism>
<evidence type="ECO:0000256" key="3">
    <source>
        <dbReference type="ARBA" id="ARBA00012601"/>
    </source>
</evidence>
<keyword evidence="7" id="KW-0119">Carbohydrate metabolism</keyword>
<dbReference type="InterPro" id="IPR012341">
    <property type="entry name" value="6hp_glycosidase-like_sf"/>
</dbReference>
<dbReference type="EMBL" id="JACDXW010000006">
    <property type="protein sequence ID" value="MCB5364540.1"/>
    <property type="molecule type" value="Genomic_DNA"/>
</dbReference>
<keyword evidence="4 9" id="KW-0378">Hydrolase</keyword>
<evidence type="ECO:0000256" key="6">
    <source>
        <dbReference type="ARBA" id="ARBA00023295"/>
    </source>
</evidence>
<evidence type="ECO:0000256" key="5">
    <source>
        <dbReference type="ARBA" id="ARBA00023001"/>
    </source>
</evidence>
<keyword evidence="6 9" id="KW-0326">Glycosidase</keyword>
<reference evidence="9 10" key="1">
    <citation type="submission" date="2020-07" db="EMBL/GenBank/DDBJ databases">
        <title>Pusillimonas sp. nov., isolated from poultry manure in Taiwan.</title>
        <authorList>
            <person name="Lin S.-Y."/>
            <person name="Tang Y.-S."/>
            <person name="Young C.-C."/>
        </authorList>
    </citation>
    <scope>NUCLEOTIDE SEQUENCE [LARGE SCALE GENOMIC DNA]</scope>
    <source>
        <strain evidence="9 10">CC-YST705</strain>
    </source>
</reference>
<dbReference type="Pfam" id="PF01270">
    <property type="entry name" value="Glyco_hydro_8"/>
    <property type="match status" value="1"/>
</dbReference>
<dbReference type="InterPro" id="IPR002037">
    <property type="entry name" value="Glyco_hydro_8"/>
</dbReference>
<keyword evidence="10" id="KW-1185">Reference proteome</keyword>
<evidence type="ECO:0000256" key="4">
    <source>
        <dbReference type="ARBA" id="ARBA00022801"/>
    </source>
</evidence>
<evidence type="ECO:0000256" key="1">
    <source>
        <dbReference type="ARBA" id="ARBA00000966"/>
    </source>
</evidence>
<accession>A0ABS8CES4</accession>
<dbReference type="SUPFAM" id="SSF48208">
    <property type="entry name" value="Six-hairpin glycosidases"/>
    <property type="match status" value="1"/>
</dbReference>